<dbReference type="GO" id="GO:0008270">
    <property type="term" value="F:zinc ion binding"/>
    <property type="evidence" value="ECO:0007669"/>
    <property type="project" value="InterPro"/>
</dbReference>
<dbReference type="EMBL" id="BKCJ010000706">
    <property type="protein sequence ID" value="GEU35575.1"/>
    <property type="molecule type" value="Genomic_DNA"/>
</dbReference>
<keyword evidence="1" id="KW-0175">Coiled coil</keyword>
<comment type="caution">
    <text evidence="2">The sequence shown here is derived from an EMBL/GenBank/DDBJ whole genome shotgun (WGS) entry which is preliminary data.</text>
</comment>
<evidence type="ECO:0000313" key="2">
    <source>
        <dbReference type="EMBL" id="GEU35575.1"/>
    </source>
</evidence>
<accession>A0A6L2JI58</accession>
<feature type="coiled-coil region" evidence="1">
    <location>
        <begin position="7"/>
        <end position="34"/>
    </location>
</feature>
<reference evidence="2" key="1">
    <citation type="journal article" date="2019" name="Sci. Rep.">
        <title>Draft genome of Tanacetum cinerariifolium, the natural source of mosquito coil.</title>
        <authorList>
            <person name="Yamashiro T."/>
            <person name="Shiraishi A."/>
            <person name="Satake H."/>
            <person name="Nakayama K."/>
        </authorList>
    </citation>
    <scope>NUCLEOTIDE SEQUENCE</scope>
</reference>
<dbReference type="AlphaFoldDB" id="A0A6L2JI58"/>
<organism evidence="2">
    <name type="scientific">Tanacetum cinerariifolium</name>
    <name type="common">Dalmatian daisy</name>
    <name type="synonym">Chrysanthemum cinerariifolium</name>
    <dbReference type="NCBI Taxonomy" id="118510"/>
    <lineage>
        <taxon>Eukaryota</taxon>
        <taxon>Viridiplantae</taxon>
        <taxon>Streptophyta</taxon>
        <taxon>Embryophyta</taxon>
        <taxon>Tracheophyta</taxon>
        <taxon>Spermatophyta</taxon>
        <taxon>Magnoliopsida</taxon>
        <taxon>eudicotyledons</taxon>
        <taxon>Gunneridae</taxon>
        <taxon>Pentapetalae</taxon>
        <taxon>asterids</taxon>
        <taxon>campanulids</taxon>
        <taxon>Asterales</taxon>
        <taxon>Asteraceae</taxon>
        <taxon>Asteroideae</taxon>
        <taxon>Anthemideae</taxon>
        <taxon>Anthemidinae</taxon>
        <taxon>Tanacetum</taxon>
    </lineage>
</organism>
<dbReference type="PROSITE" id="PS00731">
    <property type="entry name" value="AP_NUCLEASE_F2_3"/>
    <property type="match status" value="1"/>
</dbReference>
<proteinExistence type="predicted"/>
<dbReference type="InterPro" id="IPR018246">
    <property type="entry name" value="AP_endonuc_F2_Zn_BS"/>
</dbReference>
<evidence type="ECO:0000256" key="1">
    <source>
        <dbReference type="SAM" id="Coils"/>
    </source>
</evidence>
<protein>
    <submittedName>
        <fullName evidence="2">Uncharacterized protein</fullName>
    </submittedName>
</protein>
<gene>
    <name evidence="2" type="ORF">Tci_007553</name>
</gene>
<sequence>MLRDNALAELKNQMKNALKEKDDLKLKLEKFETSSYNLTKLINYQLSANGKTGLGYDSQMNKSDLNDVHVNESQVIENSLIDSHESDGEDNQVNNRFKKSEGYHAVPPHYIGNYMPPRADLSFAGLDDSIFKFTMSETVTSVTEIKTSTSKTSKECLEKPKTVRPSTPIIEEWESNSKDENVVDKIKVKKIVKPSLEKIEFVNARNTTVENESKAKKTREA</sequence>
<name>A0A6L2JI58_TANCI</name>